<evidence type="ECO:0000256" key="7">
    <source>
        <dbReference type="ARBA" id="ARBA00023136"/>
    </source>
</evidence>
<dbReference type="InterPro" id="IPR045335">
    <property type="entry name" value="FtsQ_C_sf"/>
</dbReference>
<evidence type="ECO:0000256" key="4">
    <source>
        <dbReference type="ARBA" id="ARBA00022618"/>
    </source>
</evidence>
<dbReference type="STRING" id="223900.GCA_000821045_01361"/>
<gene>
    <name evidence="9" type="primary">ftsQ</name>
    <name evidence="11" type="ORF">BTW10_13360</name>
</gene>
<dbReference type="InterPro" id="IPR026579">
    <property type="entry name" value="FtsQ"/>
</dbReference>
<sequence length="240" mass="27071">MKEAGLRGALLGLILLVVLLGAGGRTLWLWLDRPIERVSIGGDLHYVSAAYLQRNLAPLVSGETWLSIDLDQVRDKARDIDWLSEVKVSREWPDALRFELFEQTPVAHWNDDKLLNTHGEPFSPGPVSDLDEPLPDLAGPEGSGPEVLAYLDSLLRRLETLDLRVTQLRLEDRGAWRFQVNDSVWVILGRADLESRLARFTAAWQRQLGTQASQIRYIDLRYPNGVSVAWHGQTEIDATE</sequence>
<comment type="subunit">
    <text evidence="9">Part of a complex composed of FtsB, FtsL and FtsQ.</text>
</comment>
<evidence type="ECO:0000313" key="12">
    <source>
        <dbReference type="Proteomes" id="UP000186806"/>
    </source>
</evidence>
<organism evidence="11 12">
    <name type="scientific">Chromohalobacter japonicus</name>
    <dbReference type="NCBI Taxonomy" id="223900"/>
    <lineage>
        <taxon>Bacteria</taxon>
        <taxon>Pseudomonadati</taxon>
        <taxon>Pseudomonadota</taxon>
        <taxon>Gammaproteobacteria</taxon>
        <taxon>Oceanospirillales</taxon>
        <taxon>Halomonadaceae</taxon>
        <taxon>Chromohalobacter</taxon>
    </lineage>
</organism>
<dbReference type="GO" id="GO:0032153">
    <property type="term" value="C:cell division site"/>
    <property type="evidence" value="ECO:0007669"/>
    <property type="project" value="UniProtKB-UniRule"/>
</dbReference>
<keyword evidence="7 9" id="KW-0472">Membrane</keyword>
<accession>A0A1Q8TAI6</accession>
<dbReference type="RefSeq" id="WP_075369807.1">
    <property type="nucleotide sequence ID" value="NZ_JAKGAJ010000004.1"/>
</dbReference>
<name>A0A1Q8TAI6_9GAMM</name>
<evidence type="ECO:0000256" key="5">
    <source>
        <dbReference type="ARBA" id="ARBA00022692"/>
    </source>
</evidence>
<dbReference type="PANTHER" id="PTHR35851">
    <property type="entry name" value="CELL DIVISION PROTEIN FTSQ"/>
    <property type="match status" value="1"/>
</dbReference>
<comment type="similarity">
    <text evidence="9">Belongs to the FtsQ/DivIB family. FtsQ subfamily.</text>
</comment>
<dbReference type="PANTHER" id="PTHR35851:SF1">
    <property type="entry name" value="CELL DIVISION PROTEIN FTSQ"/>
    <property type="match status" value="1"/>
</dbReference>
<keyword evidence="4 9" id="KW-0132">Cell division</keyword>
<dbReference type="InterPro" id="IPR013685">
    <property type="entry name" value="POTRA_FtsQ_type"/>
</dbReference>
<comment type="subcellular location">
    <subcellularLocation>
        <location evidence="9">Cell inner membrane</location>
        <topology evidence="9">Single-pass type II membrane protein</topology>
    </subcellularLocation>
    <subcellularLocation>
        <location evidence="1">Membrane</location>
    </subcellularLocation>
    <text evidence="9">Localizes to the division septum.</text>
</comment>
<comment type="caution">
    <text evidence="11">The sequence shown here is derived from an EMBL/GenBank/DDBJ whole genome shotgun (WGS) entry which is preliminary data.</text>
</comment>
<dbReference type="Proteomes" id="UP000186806">
    <property type="component" value="Unassembled WGS sequence"/>
</dbReference>
<evidence type="ECO:0000256" key="1">
    <source>
        <dbReference type="ARBA" id="ARBA00004370"/>
    </source>
</evidence>
<keyword evidence="2 9" id="KW-1003">Cell membrane</keyword>
<dbReference type="PROSITE" id="PS51779">
    <property type="entry name" value="POTRA"/>
    <property type="match status" value="1"/>
</dbReference>
<feature type="domain" description="POTRA" evidence="10">
    <location>
        <begin position="33"/>
        <end position="103"/>
    </location>
</feature>
<dbReference type="GO" id="GO:0090529">
    <property type="term" value="P:cell septum assembly"/>
    <property type="evidence" value="ECO:0007669"/>
    <property type="project" value="InterPro"/>
</dbReference>
<keyword evidence="3 9" id="KW-0997">Cell inner membrane</keyword>
<protein>
    <recommendedName>
        <fullName evidence="9">Cell division protein FtsQ</fullName>
    </recommendedName>
</protein>
<evidence type="ECO:0000256" key="3">
    <source>
        <dbReference type="ARBA" id="ARBA00022519"/>
    </source>
</evidence>
<dbReference type="EMBL" id="MSDQ01000032">
    <property type="protein sequence ID" value="OLO10685.1"/>
    <property type="molecule type" value="Genomic_DNA"/>
</dbReference>
<dbReference type="Gene3D" id="3.10.20.310">
    <property type="entry name" value="membrane protein fhac"/>
    <property type="match status" value="1"/>
</dbReference>
<evidence type="ECO:0000256" key="9">
    <source>
        <dbReference type="HAMAP-Rule" id="MF_00911"/>
    </source>
</evidence>
<evidence type="ECO:0000256" key="8">
    <source>
        <dbReference type="ARBA" id="ARBA00023306"/>
    </source>
</evidence>
<comment type="function">
    <text evidence="9">Essential cell division protein. May link together the upstream cell division proteins, which are predominantly cytoplasmic, with the downstream cell division proteins, which are predominantly periplasmic. May control correct divisome assembly.</text>
</comment>
<evidence type="ECO:0000256" key="6">
    <source>
        <dbReference type="ARBA" id="ARBA00022989"/>
    </source>
</evidence>
<evidence type="ECO:0000256" key="2">
    <source>
        <dbReference type="ARBA" id="ARBA00022475"/>
    </source>
</evidence>
<dbReference type="HAMAP" id="MF_00911">
    <property type="entry name" value="FtsQ_subfam"/>
    <property type="match status" value="1"/>
</dbReference>
<keyword evidence="12" id="KW-1185">Reference proteome</keyword>
<dbReference type="InterPro" id="IPR005548">
    <property type="entry name" value="Cell_div_FtsQ/DivIB_C"/>
</dbReference>
<evidence type="ECO:0000259" key="10">
    <source>
        <dbReference type="PROSITE" id="PS51779"/>
    </source>
</evidence>
<dbReference type="InterPro" id="IPR034746">
    <property type="entry name" value="POTRA"/>
</dbReference>
<keyword evidence="5 9" id="KW-0812">Transmembrane</keyword>
<proteinExistence type="inferred from homology"/>
<evidence type="ECO:0000313" key="11">
    <source>
        <dbReference type="EMBL" id="OLO10685.1"/>
    </source>
</evidence>
<dbReference type="Pfam" id="PF08478">
    <property type="entry name" value="POTRA_1"/>
    <property type="match status" value="1"/>
</dbReference>
<keyword evidence="6 9" id="KW-1133">Transmembrane helix</keyword>
<dbReference type="AlphaFoldDB" id="A0A1Q8TAI6"/>
<dbReference type="GO" id="GO:0043093">
    <property type="term" value="P:FtsZ-dependent cytokinesis"/>
    <property type="evidence" value="ECO:0007669"/>
    <property type="project" value="UniProtKB-UniRule"/>
</dbReference>
<dbReference type="Pfam" id="PF03799">
    <property type="entry name" value="FtsQ_DivIB_C"/>
    <property type="match status" value="1"/>
</dbReference>
<keyword evidence="8 9" id="KW-0131">Cell cycle</keyword>
<reference evidence="11 12" key="1">
    <citation type="submission" date="2016-12" db="EMBL/GenBank/DDBJ databases">
        <title>Draft genome sequences of strains Salinicola socius SMB35, Salinicola sp. MH3R3-1 and Chromohalobacter sp. SMB17 from the Verkhnekamsk potash mining region of Russia.</title>
        <authorList>
            <person name="Mavrodi D.V."/>
            <person name="Olsson B.E."/>
            <person name="Korsakova E.S."/>
            <person name="Pyankova A."/>
            <person name="Mavrodi O.V."/>
            <person name="Plotnikova E.G."/>
        </authorList>
    </citation>
    <scope>NUCLEOTIDE SEQUENCE [LARGE SCALE GENOMIC DNA]</scope>
    <source>
        <strain evidence="11 12">SMB17</strain>
    </source>
</reference>
<dbReference type="GO" id="GO:0005886">
    <property type="term" value="C:plasma membrane"/>
    <property type="evidence" value="ECO:0007669"/>
    <property type="project" value="UniProtKB-SubCell"/>
</dbReference>
<dbReference type="Gene3D" id="3.40.50.11690">
    <property type="entry name" value="Cell division protein FtsQ/DivIB"/>
    <property type="match status" value="1"/>
</dbReference>